<dbReference type="EMBL" id="MIGC01006506">
    <property type="protein sequence ID" value="PHJ16185.1"/>
    <property type="molecule type" value="Genomic_DNA"/>
</dbReference>
<evidence type="ECO:0000313" key="3">
    <source>
        <dbReference type="Proteomes" id="UP000221165"/>
    </source>
</evidence>
<feature type="compositionally biased region" description="Basic and acidic residues" evidence="1">
    <location>
        <begin position="104"/>
        <end position="117"/>
    </location>
</feature>
<evidence type="ECO:0000256" key="1">
    <source>
        <dbReference type="SAM" id="MobiDB-lite"/>
    </source>
</evidence>
<sequence length="728" mass="74500">MKVRGTNFPSVRGRGISGLFLGLLVALAATTITTTYVLADEGVVRGPTERQGKSMDVAGAQTGGGTPEIEGKVAPSTEPWDDARTVNSGSEGEGGFLSRVGLRANKEEEVENARESDSTGEQMEEDGSSPSTPALEEQSTGESGESDAKTRQARAAEIDAGSGDADQQSISPFEGKEEKGQLPSPSGEGEEEQEHRSSSESSPPAAMTSSAAKTPASVSVDVLSAPDSLESDGVAKEKELTAAVGEIDGNQEQQPTEVRGESVEAAEPETEAEGAPSSEPSGGAPPQNDTSEVEGRSPSPAGLGTESEAKSQNGHDRSQTEEAQPSIVTTPAGGLHFSNGEPEGTEARHPQGSAVAVDAGPRGVDQRSVPSLEGKKEQGQLSFAADGEEEKGYTASSEPLPAAALATSTPKTPASAGVDGMADSPVPAEKAEDDGLPASTVEQSEKDQEHSPSSKPSTVTASARATTPAQEEVDGVRVMSKVLRIPDGEQAYAEQLSSSHPDSSTTTNASTVPASGAEGAVRAMEAAADSAADEHERLQAASASPLPKDEGSDSEFVHGTSEEQQPAGWHKEPEADLSAGVGVVSGVSGQLGANEVQGDSGLRQSQQDSASQDDLATHKEEAGEKNLTDSPEGDFSQGVGSAGSAADGHQEQEHTPIQSEEPGGSGFLRANAQDQEPDTSKPESQPGGDTSSSSTTTTTTTTSDSTMDKKFWCTVIGLLTVAPFLVVA</sequence>
<dbReference type="GeneID" id="94433319"/>
<dbReference type="Proteomes" id="UP000221165">
    <property type="component" value="Unassembled WGS sequence"/>
</dbReference>
<feature type="compositionally biased region" description="Low complexity" evidence="1">
    <location>
        <begin position="273"/>
        <end position="286"/>
    </location>
</feature>
<keyword evidence="3" id="KW-1185">Reference proteome</keyword>
<feature type="compositionally biased region" description="Polar residues" evidence="1">
    <location>
        <begin position="495"/>
        <end position="513"/>
    </location>
</feature>
<feature type="compositionally biased region" description="Basic and acidic residues" evidence="1">
    <location>
        <begin position="615"/>
        <end position="627"/>
    </location>
</feature>
<evidence type="ECO:0000313" key="2">
    <source>
        <dbReference type="EMBL" id="PHJ16185.1"/>
    </source>
</evidence>
<gene>
    <name evidence="2" type="ORF">CSUI_010001</name>
</gene>
<comment type="caution">
    <text evidence="2">The sequence shown here is derived from an EMBL/GenBank/DDBJ whole genome shotgun (WGS) entry which is preliminary data.</text>
</comment>
<feature type="compositionally biased region" description="Low complexity" evidence="1">
    <location>
        <begin position="516"/>
        <end position="530"/>
    </location>
</feature>
<feature type="compositionally biased region" description="Basic and acidic residues" evidence="1">
    <location>
        <begin position="307"/>
        <end position="320"/>
    </location>
</feature>
<feature type="compositionally biased region" description="Basic and acidic residues" evidence="1">
    <location>
        <begin position="443"/>
        <end position="452"/>
    </location>
</feature>
<feature type="compositionally biased region" description="Polar residues" evidence="1">
    <location>
        <begin position="453"/>
        <end position="469"/>
    </location>
</feature>
<reference evidence="2 3" key="1">
    <citation type="journal article" date="2017" name="Int. J. Parasitol.">
        <title>The genome of the protozoan parasite Cystoisospora suis and a reverse vaccinology approach to identify vaccine candidates.</title>
        <authorList>
            <person name="Palmieri N."/>
            <person name="Shrestha A."/>
            <person name="Ruttkowski B."/>
            <person name="Beck T."/>
            <person name="Vogl C."/>
            <person name="Tomley F."/>
            <person name="Blake D.P."/>
            <person name="Joachim A."/>
        </authorList>
    </citation>
    <scope>NUCLEOTIDE SEQUENCE [LARGE SCALE GENOMIC DNA]</scope>
    <source>
        <strain evidence="2 3">Wien I</strain>
    </source>
</reference>
<accession>A0A2C6KI61</accession>
<feature type="compositionally biased region" description="Polar residues" evidence="1">
    <location>
        <begin position="128"/>
        <end position="143"/>
    </location>
</feature>
<name>A0A2C6KI61_9APIC</name>
<proteinExistence type="predicted"/>
<feature type="compositionally biased region" description="Basic and acidic residues" evidence="1">
    <location>
        <begin position="146"/>
        <end position="157"/>
    </location>
</feature>
<protein>
    <submittedName>
        <fullName evidence="2">Uncharacterized protein</fullName>
    </submittedName>
</protein>
<dbReference type="RefSeq" id="XP_067917915.1">
    <property type="nucleotide sequence ID" value="XM_068070108.1"/>
</dbReference>
<feature type="compositionally biased region" description="Low complexity" evidence="1">
    <location>
        <begin position="604"/>
        <end position="614"/>
    </location>
</feature>
<dbReference type="AlphaFoldDB" id="A0A2C6KI61"/>
<dbReference type="VEuPathDB" id="ToxoDB:CSUI_010001"/>
<feature type="compositionally biased region" description="Low complexity" evidence="1">
    <location>
        <begin position="394"/>
        <end position="416"/>
    </location>
</feature>
<feature type="compositionally biased region" description="Low complexity" evidence="1">
    <location>
        <begin position="689"/>
        <end position="705"/>
    </location>
</feature>
<organism evidence="2 3">
    <name type="scientific">Cystoisospora suis</name>
    <dbReference type="NCBI Taxonomy" id="483139"/>
    <lineage>
        <taxon>Eukaryota</taxon>
        <taxon>Sar</taxon>
        <taxon>Alveolata</taxon>
        <taxon>Apicomplexa</taxon>
        <taxon>Conoidasida</taxon>
        <taxon>Coccidia</taxon>
        <taxon>Eucoccidiorida</taxon>
        <taxon>Eimeriorina</taxon>
        <taxon>Sarcocystidae</taxon>
        <taxon>Cystoisospora</taxon>
    </lineage>
</organism>
<feature type="compositionally biased region" description="Low complexity" evidence="1">
    <location>
        <begin position="199"/>
        <end position="217"/>
    </location>
</feature>
<feature type="region of interest" description="Disordered" evidence="1">
    <location>
        <begin position="47"/>
        <end position="706"/>
    </location>
</feature>